<reference evidence="8" key="2">
    <citation type="submission" date="2021-08" db="EMBL/GenBank/DDBJ databases">
        <authorList>
            <person name="Tani A."/>
            <person name="Ola A."/>
            <person name="Ogura Y."/>
            <person name="Katsura K."/>
            <person name="Hayashi T."/>
        </authorList>
    </citation>
    <scope>NUCLEOTIDE SEQUENCE</scope>
    <source>
        <strain evidence="8">DSM 17168</strain>
    </source>
</reference>
<evidence type="ECO:0000256" key="6">
    <source>
        <dbReference type="ARBA" id="ARBA00047846"/>
    </source>
</evidence>
<proteinExistence type="predicted"/>
<dbReference type="EC" id="6.3.4.15" evidence="5"/>
<dbReference type="PROSITE" id="PS51733">
    <property type="entry name" value="BPL_LPL_CATALYTIC"/>
    <property type="match status" value="1"/>
</dbReference>
<keyword evidence="2" id="KW-0547">Nucleotide-binding</keyword>
<name>A0ABQ4SKU6_9HYPH</name>
<evidence type="ECO:0000313" key="8">
    <source>
        <dbReference type="EMBL" id="GJE02926.1"/>
    </source>
</evidence>
<comment type="caution">
    <text evidence="8">The sequence shown here is derived from an EMBL/GenBank/DDBJ whole genome shotgun (WGS) entry which is preliminary data.</text>
</comment>
<dbReference type="PANTHER" id="PTHR12835">
    <property type="entry name" value="BIOTIN PROTEIN LIGASE"/>
    <property type="match status" value="1"/>
</dbReference>
<dbReference type="NCBIfam" id="TIGR00121">
    <property type="entry name" value="birA_ligase"/>
    <property type="match status" value="1"/>
</dbReference>
<dbReference type="Gene3D" id="3.30.930.10">
    <property type="entry name" value="Bira Bifunctional Protein, Domain 2"/>
    <property type="match status" value="1"/>
</dbReference>
<protein>
    <recommendedName>
        <fullName evidence="5">biotin--[biotin carboxyl-carrier protein] ligase</fullName>
        <ecNumber evidence="5">6.3.4.15</ecNumber>
    </recommendedName>
</protein>
<evidence type="ECO:0000256" key="5">
    <source>
        <dbReference type="ARBA" id="ARBA00024227"/>
    </source>
</evidence>
<accession>A0ABQ4SKU6</accession>
<keyword evidence="4" id="KW-0092">Biotin</keyword>
<dbReference type="GO" id="GO:0016874">
    <property type="term" value="F:ligase activity"/>
    <property type="evidence" value="ECO:0007669"/>
    <property type="project" value="UniProtKB-KW"/>
</dbReference>
<dbReference type="Gene3D" id="2.30.30.100">
    <property type="match status" value="1"/>
</dbReference>
<dbReference type="RefSeq" id="WP_238240224.1">
    <property type="nucleotide sequence ID" value="NZ_BPQQ01000065.1"/>
</dbReference>
<dbReference type="Pfam" id="PF03099">
    <property type="entry name" value="BPL_LplA_LipB"/>
    <property type="match status" value="1"/>
</dbReference>
<organism evidence="8 9">
    <name type="scientific">Methylobacterium isbiliense</name>
    <dbReference type="NCBI Taxonomy" id="315478"/>
    <lineage>
        <taxon>Bacteria</taxon>
        <taxon>Pseudomonadati</taxon>
        <taxon>Pseudomonadota</taxon>
        <taxon>Alphaproteobacteria</taxon>
        <taxon>Hyphomicrobiales</taxon>
        <taxon>Methylobacteriaceae</taxon>
        <taxon>Methylobacterium</taxon>
    </lineage>
</organism>
<sequence>MAYALDPAAEAAGYSLEVHDSLGSTSTLAMERARAGLPAPLWVVTRRQTAGRGRRGSSWTSPAGNLAASLAWPVPAGLTPERVATLGFVAGVSLEQALRRACGPSPDPAAEFRLKWPNDVLAGGAKLAGILLEYEAGPAGAAVVIGFGVNVAAAPEGLPYPATALAALGRPADAPGLFRLLTGTWMAAAGLWDEGRGFPAIRAAWLAAAAGLGGPVTVEAGDTRLTGTFETIDAGGRLVLRLGDGTHRTVSAGAVHVGRAAGAI</sequence>
<keyword evidence="1 8" id="KW-0436">Ligase</keyword>
<evidence type="ECO:0000256" key="1">
    <source>
        <dbReference type="ARBA" id="ARBA00022598"/>
    </source>
</evidence>
<feature type="domain" description="BPL/LPL catalytic" evidence="7">
    <location>
        <begin position="5"/>
        <end position="193"/>
    </location>
</feature>
<evidence type="ECO:0000259" key="7">
    <source>
        <dbReference type="PROSITE" id="PS51733"/>
    </source>
</evidence>
<evidence type="ECO:0000313" key="9">
    <source>
        <dbReference type="Proteomes" id="UP001055153"/>
    </source>
</evidence>
<dbReference type="InterPro" id="IPR004408">
    <property type="entry name" value="Biotin_CoA_COase_ligase"/>
</dbReference>
<dbReference type="InterPro" id="IPR004143">
    <property type="entry name" value="BPL_LPL_catalytic"/>
</dbReference>
<dbReference type="InterPro" id="IPR003142">
    <property type="entry name" value="BPL_C"/>
</dbReference>
<keyword evidence="3" id="KW-0067">ATP-binding</keyword>
<evidence type="ECO:0000256" key="4">
    <source>
        <dbReference type="ARBA" id="ARBA00023267"/>
    </source>
</evidence>
<gene>
    <name evidence="8" type="primary">birA</name>
    <name evidence="8" type="ORF">GMJLKIPL_4876</name>
</gene>
<comment type="catalytic activity">
    <reaction evidence="6">
        <text>biotin + L-lysyl-[protein] + ATP = N(6)-biotinyl-L-lysyl-[protein] + AMP + diphosphate + H(+)</text>
        <dbReference type="Rhea" id="RHEA:11756"/>
        <dbReference type="Rhea" id="RHEA-COMP:9752"/>
        <dbReference type="Rhea" id="RHEA-COMP:10505"/>
        <dbReference type="ChEBI" id="CHEBI:15378"/>
        <dbReference type="ChEBI" id="CHEBI:29969"/>
        <dbReference type="ChEBI" id="CHEBI:30616"/>
        <dbReference type="ChEBI" id="CHEBI:33019"/>
        <dbReference type="ChEBI" id="CHEBI:57586"/>
        <dbReference type="ChEBI" id="CHEBI:83144"/>
        <dbReference type="ChEBI" id="CHEBI:456215"/>
        <dbReference type="EC" id="6.3.4.15"/>
    </reaction>
</comment>
<dbReference type="EMBL" id="BPQQ01000065">
    <property type="protein sequence ID" value="GJE02926.1"/>
    <property type="molecule type" value="Genomic_DNA"/>
</dbReference>
<keyword evidence="9" id="KW-1185">Reference proteome</keyword>
<dbReference type="Pfam" id="PF02237">
    <property type="entry name" value="BPL_C"/>
    <property type="match status" value="1"/>
</dbReference>
<dbReference type="PANTHER" id="PTHR12835:SF5">
    <property type="entry name" value="BIOTIN--PROTEIN LIGASE"/>
    <property type="match status" value="1"/>
</dbReference>
<evidence type="ECO:0000256" key="2">
    <source>
        <dbReference type="ARBA" id="ARBA00022741"/>
    </source>
</evidence>
<dbReference type="SUPFAM" id="SSF55681">
    <property type="entry name" value="Class II aaRS and biotin synthetases"/>
    <property type="match status" value="1"/>
</dbReference>
<evidence type="ECO:0000256" key="3">
    <source>
        <dbReference type="ARBA" id="ARBA00022840"/>
    </source>
</evidence>
<dbReference type="SUPFAM" id="SSF50037">
    <property type="entry name" value="C-terminal domain of transcriptional repressors"/>
    <property type="match status" value="1"/>
</dbReference>
<dbReference type="CDD" id="cd16442">
    <property type="entry name" value="BPL"/>
    <property type="match status" value="1"/>
</dbReference>
<dbReference type="Proteomes" id="UP001055153">
    <property type="component" value="Unassembled WGS sequence"/>
</dbReference>
<reference evidence="8" key="1">
    <citation type="journal article" date="2021" name="Front. Microbiol.">
        <title>Comprehensive Comparative Genomics and Phenotyping of Methylobacterium Species.</title>
        <authorList>
            <person name="Alessa O."/>
            <person name="Ogura Y."/>
            <person name="Fujitani Y."/>
            <person name="Takami H."/>
            <person name="Hayashi T."/>
            <person name="Sahin N."/>
            <person name="Tani A."/>
        </authorList>
    </citation>
    <scope>NUCLEOTIDE SEQUENCE</scope>
    <source>
        <strain evidence="8">DSM 17168</strain>
    </source>
</reference>
<dbReference type="InterPro" id="IPR045864">
    <property type="entry name" value="aa-tRNA-synth_II/BPL/LPL"/>
</dbReference>
<dbReference type="InterPro" id="IPR008988">
    <property type="entry name" value="Transcriptional_repressor_C"/>
</dbReference>